<dbReference type="EMBL" id="FWPT01000001">
    <property type="protein sequence ID" value="SMA33602.1"/>
    <property type="molecule type" value="Genomic_DNA"/>
</dbReference>
<gene>
    <name evidence="2" type="ORF">EHSB41UT_00304</name>
</gene>
<feature type="domain" description="NrS-1 polymerase-like helicase" evidence="1">
    <location>
        <begin position="523"/>
        <end position="634"/>
    </location>
</feature>
<sequence length="849" mass="96591">MNKDKLTFLSAKGRPLVKNIYPDKVENYPLVKRVTSHTDEVEVSPEGLRRKLEIYREHADSGNCLLIGALQRDLKNESRKGLGEKMAETHSLILDIDGIHLPDLGLSEPATVADMRTVAERIVSQLPDPFHGVSYIGHPSAKMGIKADEVRMHIEFWIDKPQLPQVRQSFLKHLNFISDLFKGQINLSASGTALSYPIDPCVGQNSRTLFIAPPVFHDVDDPIEPEARLFLVEKGKHTVAVKDLMLAFEKQELSKLEDKKLESMREVHGLPRRSKKSVRAMMDVNGEVCYVSTNPAKASVTVVADEGDFVRVNVNNGDSGAYYVRKNRPEIVWNFKGEQPFSFKDADEDAYAHFLNTFPPEFDEDSSADEYTKPLVFRDKIGDSYHTGLIDMRDGGSVIEMHQTGKREVLGDWMTQFGGLMPEIVPSWEYSFKPTDDRVLDEKNYFLNKFSLPPMLRNPVEIPAEYMGLEYGEGMKFKELCPTIFKVIYSVIGESEQEFKHFINWLAFIAQKRKMTQTVWVFQGVNGTGKGVLFKQIIEPMFSRNYSVMLLLENIEDQFNAWRETCLICGIDEVKFPDGKAGDAVQNKLKNYTTEESGVVRAMRENHKKVEFYTNYMMFLNVHDGVKLENTDRRYNIAPRQETPIRQQEGGMEVVDAIASGVIAEELPRFASMLMSMCVDAKKVTEVIDNEAKNNMREASQTSVDEFVNAINEGDLNYFSQVLDQHPKGMNDDYTRAAHNHLKAWIRDFDPAKKQRIFVDEFRSIYNVLIGKAENPVKFGKILKHYGIIAKGVKRDGVNRNGLEINFNMKGNTIDDLRAKYLTELEMRMCPDEDAKVRHAAALSSGTQH</sequence>
<organism evidence="2 3">
    <name type="scientific">Parendozoicomonas haliclonae</name>
    <dbReference type="NCBI Taxonomy" id="1960125"/>
    <lineage>
        <taxon>Bacteria</taxon>
        <taxon>Pseudomonadati</taxon>
        <taxon>Pseudomonadota</taxon>
        <taxon>Gammaproteobacteria</taxon>
        <taxon>Oceanospirillales</taxon>
        <taxon>Endozoicomonadaceae</taxon>
        <taxon>Parendozoicomonas</taxon>
    </lineage>
</organism>
<accession>A0A1X7AER4</accession>
<evidence type="ECO:0000313" key="2">
    <source>
        <dbReference type="EMBL" id="SMA33602.1"/>
    </source>
</evidence>
<evidence type="ECO:0000259" key="1">
    <source>
        <dbReference type="Pfam" id="PF19263"/>
    </source>
</evidence>
<reference evidence="2 3" key="1">
    <citation type="submission" date="2017-03" db="EMBL/GenBank/DDBJ databases">
        <authorList>
            <person name="Afonso C.L."/>
            <person name="Miller P.J."/>
            <person name="Scott M.A."/>
            <person name="Spackman E."/>
            <person name="Goraichik I."/>
            <person name="Dimitrov K.M."/>
            <person name="Suarez D.L."/>
            <person name="Swayne D.E."/>
        </authorList>
    </citation>
    <scope>NUCLEOTIDE SEQUENCE [LARGE SCALE GENOMIC DNA]</scope>
    <source>
        <strain evidence="2">SB41UT1</strain>
    </source>
</reference>
<name>A0A1X7AER4_9GAMM</name>
<dbReference type="InterPro" id="IPR045455">
    <property type="entry name" value="NrS-1_pol-like_helicase"/>
</dbReference>
<dbReference type="RefSeq" id="WP_087106204.1">
    <property type="nucleotide sequence ID" value="NZ_CBCSCN010000004.1"/>
</dbReference>
<keyword evidence="3" id="KW-1185">Reference proteome</keyword>
<dbReference type="Proteomes" id="UP000196573">
    <property type="component" value="Unassembled WGS sequence"/>
</dbReference>
<proteinExistence type="predicted"/>
<dbReference type="Pfam" id="PF19263">
    <property type="entry name" value="DUF5906"/>
    <property type="match status" value="1"/>
</dbReference>
<dbReference type="AlphaFoldDB" id="A0A1X7AER4"/>
<protein>
    <recommendedName>
        <fullName evidence="1">NrS-1 polymerase-like helicase domain-containing protein</fullName>
    </recommendedName>
</protein>
<dbReference type="OrthoDB" id="9148322at2"/>
<evidence type="ECO:0000313" key="3">
    <source>
        <dbReference type="Proteomes" id="UP000196573"/>
    </source>
</evidence>